<comment type="caution">
    <text evidence="1">The sequence shown here is derived from an EMBL/GenBank/DDBJ whole genome shotgun (WGS) entry which is preliminary data.</text>
</comment>
<dbReference type="AlphaFoldDB" id="A0A645CF03"/>
<reference evidence="1" key="1">
    <citation type="submission" date="2019-08" db="EMBL/GenBank/DDBJ databases">
        <authorList>
            <person name="Kucharzyk K."/>
            <person name="Murdoch R.W."/>
            <person name="Higgins S."/>
            <person name="Loffler F."/>
        </authorList>
    </citation>
    <scope>NUCLEOTIDE SEQUENCE</scope>
</reference>
<organism evidence="1">
    <name type="scientific">bioreactor metagenome</name>
    <dbReference type="NCBI Taxonomy" id="1076179"/>
    <lineage>
        <taxon>unclassified sequences</taxon>
        <taxon>metagenomes</taxon>
        <taxon>ecological metagenomes</taxon>
    </lineage>
</organism>
<proteinExistence type="predicted"/>
<name>A0A645CF03_9ZZZZ</name>
<evidence type="ECO:0000313" key="1">
    <source>
        <dbReference type="EMBL" id="MPM75500.1"/>
    </source>
</evidence>
<accession>A0A645CF03</accession>
<protein>
    <submittedName>
        <fullName evidence="1">Uncharacterized protein</fullName>
    </submittedName>
</protein>
<gene>
    <name evidence="1" type="ORF">SDC9_122493</name>
</gene>
<sequence length="115" mass="13280">MFFQKGKFMIRKALMVNQFSFGDLDVFLFCQSAKGVVCFDHRHKNGMFPLFIPIQAKGYAKIDLPFQHGPDNLHLLRGEAPETIDEYRLAVEVITLVQRLRKPCQIVPRILIAFV</sequence>
<dbReference type="EMBL" id="VSSQ01026665">
    <property type="protein sequence ID" value="MPM75500.1"/>
    <property type="molecule type" value="Genomic_DNA"/>
</dbReference>